<evidence type="ECO:0000313" key="2">
    <source>
        <dbReference type="EMBL" id="MXU87431.1"/>
    </source>
</evidence>
<keyword evidence="1" id="KW-0732">Signal</keyword>
<feature type="signal peptide" evidence="1">
    <location>
        <begin position="1"/>
        <end position="23"/>
    </location>
</feature>
<sequence length="96" mass="11201">MQTLLSIVFLCPLLCKMARQAKSMTGKRVELHILLKSNNLKTKLRMNKQQQKLANKARSVSSLKRTVGRKQRCYHFLENNFGITLRSSQKLRQIKK</sequence>
<dbReference type="AlphaFoldDB" id="A0A6B0UAI3"/>
<organism evidence="2">
    <name type="scientific">Ixodes ricinus</name>
    <name type="common">Common tick</name>
    <name type="synonym">Acarus ricinus</name>
    <dbReference type="NCBI Taxonomy" id="34613"/>
    <lineage>
        <taxon>Eukaryota</taxon>
        <taxon>Metazoa</taxon>
        <taxon>Ecdysozoa</taxon>
        <taxon>Arthropoda</taxon>
        <taxon>Chelicerata</taxon>
        <taxon>Arachnida</taxon>
        <taxon>Acari</taxon>
        <taxon>Parasitiformes</taxon>
        <taxon>Ixodida</taxon>
        <taxon>Ixodoidea</taxon>
        <taxon>Ixodidae</taxon>
        <taxon>Ixodinae</taxon>
        <taxon>Ixodes</taxon>
    </lineage>
</organism>
<protein>
    <submittedName>
        <fullName evidence="2">Putative secreted protein</fullName>
    </submittedName>
</protein>
<evidence type="ECO:0000256" key="1">
    <source>
        <dbReference type="SAM" id="SignalP"/>
    </source>
</evidence>
<dbReference type="EMBL" id="GIFC01005348">
    <property type="protein sequence ID" value="MXU87431.1"/>
    <property type="molecule type" value="Transcribed_RNA"/>
</dbReference>
<accession>A0A6B0UAI3</accession>
<proteinExistence type="predicted"/>
<name>A0A6B0UAI3_IXORI</name>
<feature type="chain" id="PRO_5025659062" evidence="1">
    <location>
        <begin position="24"/>
        <end position="96"/>
    </location>
</feature>
<reference evidence="2" key="1">
    <citation type="submission" date="2019-12" db="EMBL/GenBank/DDBJ databases">
        <title>An insight into the sialome of adult female Ixodes ricinus ticks feeding for 6 days.</title>
        <authorList>
            <person name="Perner J."/>
            <person name="Ribeiro J.M.C."/>
        </authorList>
    </citation>
    <scope>NUCLEOTIDE SEQUENCE</scope>
    <source>
        <strain evidence="2">Semi-engorged</strain>
        <tissue evidence="2">Salivary glands</tissue>
    </source>
</reference>